<evidence type="ECO:0000313" key="3">
    <source>
        <dbReference type="Proteomes" id="UP000799118"/>
    </source>
</evidence>
<proteinExistence type="predicted"/>
<dbReference type="EMBL" id="ML769657">
    <property type="protein sequence ID" value="KAE9390434.1"/>
    <property type="molecule type" value="Genomic_DNA"/>
</dbReference>
<organism evidence="2 3">
    <name type="scientific">Gymnopus androsaceus JB14</name>
    <dbReference type="NCBI Taxonomy" id="1447944"/>
    <lineage>
        <taxon>Eukaryota</taxon>
        <taxon>Fungi</taxon>
        <taxon>Dikarya</taxon>
        <taxon>Basidiomycota</taxon>
        <taxon>Agaricomycotina</taxon>
        <taxon>Agaricomycetes</taxon>
        <taxon>Agaricomycetidae</taxon>
        <taxon>Agaricales</taxon>
        <taxon>Marasmiineae</taxon>
        <taxon>Omphalotaceae</taxon>
        <taxon>Gymnopus</taxon>
    </lineage>
</organism>
<gene>
    <name evidence="2" type="ORF">BT96DRAFT_343628</name>
</gene>
<name>A0A6A4GZB0_9AGAR</name>
<evidence type="ECO:0000256" key="1">
    <source>
        <dbReference type="SAM" id="MobiDB-lite"/>
    </source>
</evidence>
<accession>A0A6A4GZB0</accession>
<reference evidence="2" key="1">
    <citation type="journal article" date="2019" name="Environ. Microbiol.">
        <title>Fungal ecological strategies reflected in gene transcription - a case study of two litter decomposers.</title>
        <authorList>
            <person name="Barbi F."/>
            <person name="Kohler A."/>
            <person name="Barry K."/>
            <person name="Baskaran P."/>
            <person name="Daum C."/>
            <person name="Fauchery L."/>
            <person name="Ihrmark K."/>
            <person name="Kuo A."/>
            <person name="LaButti K."/>
            <person name="Lipzen A."/>
            <person name="Morin E."/>
            <person name="Grigoriev I.V."/>
            <person name="Henrissat B."/>
            <person name="Lindahl B."/>
            <person name="Martin F."/>
        </authorList>
    </citation>
    <scope>NUCLEOTIDE SEQUENCE</scope>
    <source>
        <strain evidence="2">JB14</strain>
    </source>
</reference>
<feature type="region of interest" description="Disordered" evidence="1">
    <location>
        <begin position="73"/>
        <end position="98"/>
    </location>
</feature>
<feature type="compositionally biased region" description="Acidic residues" evidence="1">
    <location>
        <begin position="77"/>
        <end position="98"/>
    </location>
</feature>
<keyword evidence="3" id="KW-1185">Reference proteome</keyword>
<sequence>MGWRLSISEAVYVIKRLVQLIKSEELSVSEALNEYDALSYRFSPSGHEVNPGLGFPGSDQDLGTLAQKQLGISSADEVTETEEEEEVIEPLGADSEDDDCRSVTIITKIV</sequence>
<dbReference type="Proteomes" id="UP000799118">
    <property type="component" value="Unassembled WGS sequence"/>
</dbReference>
<evidence type="ECO:0000313" key="2">
    <source>
        <dbReference type="EMBL" id="KAE9390434.1"/>
    </source>
</evidence>
<dbReference type="AlphaFoldDB" id="A0A6A4GZB0"/>
<protein>
    <submittedName>
        <fullName evidence="2">Uncharacterized protein</fullName>
    </submittedName>
</protein>